<evidence type="ECO:0000256" key="6">
    <source>
        <dbReference type="ARBA" id="ARBA00023136"/>
    </source>
</evidence>
<feature type="region of interest" description="Disordered" evidence="8">
    <location>
        <begin position="440"/>
        <end position="492"/>
    </location>
</feature>
<evidence type="ECO:0000256" key="9">
    <source>
        <dbReference type="SAM" id="Phobius"/>
    </source>
</evidence>
<keyword evidence="6 9" id="KW-0472">Membrane</keyword>
<sequence>MPSSSSTVMPFSSMDPQLYLYAAKSEGILLGQFHSRLEIEITPQKNTALHIAAKFGQFEAVKEIHEHCTELLRRKNSKGDTSLHLAARNGFPNIVNFLIDQDKQQQKLISDDIERGRVMRSTTDHQEVAEIDDDESGQLIIRMRNNKKDTALHEAVRNHFLFDGQKEKQYLEVVKLLSEGDPDFQCVANDACETPLYIAAEEGLLDFVTQLVKDCSSSSHYCGPFGRSPLHAAAYGIHSRYLDVAKILLSKKPDLIREVDNDGWSPLHFAAFSGSLDMVKLLLKNDTTVAYLPDKEGISPIHIAAQKGHSYVIKELILQCPDCHELVDHQGRNALHFLTMYETYLPCNIKRMFKDIPIKDMANEVDNNDNTPLHFAAKRSNPIIAATILSLRIANTSALNNRSFTPLDIFSLETRLSLDLLRWFYKWGKFDTVRRRVRRMRQKETMKSNREIRDKGEFEGEIIGDKEKSDKLNDREKSDEPKDKETSEDKERNETTFLAATLIATVTFAAGLTMPGGFNNSSPDEGAATLAKNAAFQAFLIFNAAAMVFAISAIFLRFWSSIWDIPLVKTVLPGIAVDLNFYAIINMVIAFMTGTYAVLPTSKGLAVGVCVICSIFFLFIGFSYFFLRMLGRLRHEDDDDKVKD</sequence>
<feature type="transmembrane region" description="Helical" evidence="9">
    <location>
        <begin position="497"/>
        <end position="518"/>
    </location>
</feature>
<dbReference type="Pfam" id="PF12796">
    <property type="entry name" value="Ank_2"/>
    <property type="match status" value="3"/>
</dbReference>
<keyword evidence="12" id="KW-1185">Reference proteome</keyword>
<evidence type="ECO:0000256" key="3">
    <source>
        <dbReference type="ARBA" id="ARBA00022737"/>
    </source>
</evidence>
<proteinExistence type="predicted"/>
<name>A0A9Q0H086_9MAGN</name>
<evidence type="ECO:0000259" key="10">
    <source>
        <dbReference type="Pfam" id="PF13962"/>
    </source>
</evidence>
<evidence type="ECO:0000256" key="7">
    <source>
        <dbReference type="PROSITE-ProRule" id="PRU00023"/>
    </source>
</evidence>
<dbReference type="InterPro" id="IPR002110">
    <property type="entry name" value="Ankyrin_rpt"/>
</dbReference>
<keyword evidence="3" id="KW-0677">Repeat</keyword>
<feature type="transmembrane region" description="Helical" evidence="9">
    <location>
        <begin position="605"/>
        <end position="627"/>
    </location>
</feature>
<comment type="caution">
    <text evidence="11">The sequence shown here is derived from an EMBL/GenBank/DDBJ whole genome shotgun (WGS) entry which is preliminary data.</text>
</comment>
<dbReference type="InterPro" id="IPR036770">
    <property type="entry name" value="Ankyrin_rpt-contain_sf"/>
</dbReference>
<dbReference type="GO" id="GO:0005886">
    <property type="term" value="C:plasma membrane"/>
    <property type="evidence" value="ECO:0007669"/>
    <property type="project" value="TreeGrafter"/>
</dbReference>
<evidence type="ECO:0000313" key="11">
    <source>
        <dbReference type="EMBL" id="KAJ4957133.1"/>
    </source>
</evidence>
<dbReference type="Gene3D" id="1.25.40.20">
    <property type="entry name" value="Ankyrin repeat-containing domain"/>
    <property type="match status" value="3"/>
</dbReference>
<feature type="repeat" description="ANK" evidence="7">
    <location>
        <begin position="262"/>
        <end position="294"/>
    </location>
</feature>
<evidence type="ECO:0000256" key="2">
    <source>
        <dbReference type="ARBA" id="ARBA00022692"/>
    </source>
</evidence>
<keyword evidence="2 9" id="KW-0812">Transmembrane</keyword>
<feature type="repeat" description="ANK" evidence="7">
    <location>
        <begin position="78"/>
        <end position="100"/>
    </location>
</feature>
<feature type="compositionally biased region" description="Basic and acidic residues" evidence="8">
    <location>
        <begin position="442"/>
        <end position="492"/>
    </location>
</feature>
<dbReference type="OrthoDB" id="10040922at2759"/>
<dbReference type="PROSITE" id="PS50297">
    <property type="entry name" value="ANK_REP_REGION"/>
    <property type="match status" value="3"/>
</dbReference>
<dbReference type="SMART" id="SM00248">
    <property type="entry name" value="ANK"/>
    <property type="match status" value="8"/>
</dbReference>
<evidence type="ECO:0000256" key="8">
    <source>
        <dbReference type="SAM" id="MobiDB-lite"/>
    </source>
</evidence>
<dbReference type="InterPro" id="IPR026961">
    <property type="entry name" value="PGG_dom"/>
</dbReference>
<evidence type="ECO:0000313" key="12">
    <source>
        <dbReference type="Proteomes" id="UP001141806"/>
    </source>
</evidence>
<dbReference type="AlphaFoldDB" id="A0A9Q0H086"/>
<keyword evidence="5 7" id="KW-0040">ANK repeat</keyword>
<evidence type="ECO:0000256" key="5">
    <source>
        <dbReference type="ARBA" id="ARBA00023043"/>
    </source>
</evidence>
<protein>
    <recommendedName>
        <fullName evidence="10">PGG domain-containing protein</fullName>
    </recommendedName>
</protein>
<dbReference type="Proteomes" id="UP001141806">
    <property type="component" value="Unassembled WGS sequence"/>
</dbReference>
<feature type="domain" description="PGG" evidence="10">
    <location>
        <begin position="489"/>
        <end position="598"/>
    </location>
</feature>
<dbReference type="SUPFAM" id="SSF48403">
    <property type="entry name" value="Ankyrin repeat"/>
    <property type="match status" value="1"/>
</dbReference>
<organism evidence="11 12">
    <name type="scientific">Protea cynaroides</name>
    <dbReference type="NCBI Taxonomy" id="273540"/>
    <lineage>
        <taxon>Eukaryota</taxon>
        <taxon>Viridiplantae</taxon>
        <taxon>Streptophyta</taxon>
        <taxon>Embryophyta</taxon>
        <taxon>Tracheophyta</taxon>
        <taxon>Spermatophyta</taxon>
        <taxon>Magnoliopsida</taxon>
        <taxon>Proteales</taxon>
        <taxon>Proteaceae</taxon>
        <taxon>Protea</taxon>
    </lineage>
</organism>
<feature type="transmembrane region" description="Helical" evidence="9">
    <location>
        <begin position="538"/>
        <end position="559"/>
    </location>
</feature>
<accession>A0A9Q0H086</accession>
<reference evidence="11" key="1">
    <citation type="journal article" date="2023" name="Plant J.">
        <title>The genome of the king protea, Protea cynaroides.</title>
        <authorList>
            <person name="Chang J."/>
            <person name="Duong T.A."/>
            <person name="Schoeman C."/>
            <person name="Ma X."/>
            <person name="Roodt D."/>
            <person name="Barker N."/>
            <person name="Li Z."/>
            <person name="Van de Peer Y."/>
            <person name="Mizrachi E."/>
        </authorList>
    </citation>
    <scope>NUCLEOTIDE SEQUENCE</scope>
    <source>
        <tissue evidence="11">Young leaves</tissue>
    </source>
</reference>
<gene>
    <name evidence="11" type="ORF">NE237_013916</name>
</gene>
<dbReference type="Pfam" id="PF13962">
    <property type="entry name" value="PGG"/>
    <property type="match status" value="1"/>
</dbReference>
<evidence type="ECO:0000256" key="4">
    <source>
        <dbReference type="ARBA" id="ARBA00022989"/>
    </source>
</evidence>
<evidence type="ECO:0000256" key="1">
    <source>
        <dbReference type="ARBA" id="ARBA00004141"/>
    </source>
</evidence>
<comment type="subcellular location">
    <subcellularLocation>
        <location evidence="1">Membrane</location>
        <topology evidence="1">Multi-pass membrane protein</topology>
    </subcellularLocation>
</comment>
<keyword evidence="4 9" id="KW-1133">Transmembrane helix</keyword>
<dbReference type="EMBL" id="JAMYWD010000011">
    <property type="protein sequence ID" value="KAJ4957133.1"/>
    <property type="molecule type" value="Genomic_DNA"/>
</dbReference>
<feature type="transmembrane region" description="Helical" evidence="9">
    <location>
        <begin position="579"/>
        <end position="599"/>
    </location>
</feature>
<dbReference type="PANTHER" id="PTHR24186:SF50">
    <property type="entry name" value="ANKYRIN REPEAT-CONTAINING PROTEIN ITN1-LIKE ISOFORM X1"/>
    <property type="match status" value="1"/>
</dbReference>
<feature type="repeat" description="ANK" evidence="7">
    <location>
        <begin position="296"/>
        <end position="317"/>
    </location>
</feature>
<dbReference type="PANTHER" id="PTHR24186">
    <property type="entry name" value="PROTEIN PHOSPHATASE 1 REGULATORY SUBUNIT"/>
    <property type="match status" value="1"/>
</dbReference>
<dbReference type="PROSITE" id="PS50088">
    <property type="entry name" value="ANK_REPEAT"/>
    <property type="match status" value="3"/>
</dbReference>